<dbReference type="Ensembl" id="ENSAMXT00005008026.1">
    <property type="protein sequence ID" value="ENSAMXP00005007098.1"/>
    <property type="gene ID" value="ENSAMXG00005004243.1"/>
</dbReference>
<proteinExistence type="predicted"/>
<name>A0A8B9H2W8_ASTMX</name>
<sequence>VFKYHDIFTILSKDDSVFTAAEMNAVVIMTDHDPTLLQGHYLKEDDHRWSGHFSKCPQEYAHYCVHGSCHFVQEQNTPACRLRGAFWELEFVKVDWTHINTLESRNVGHLYFTVAIIIFHLFIVQLKKYKNPVQLSFFNIQPWKKIKISLQFLNEFL</sequence>
<evidence type="ECO:0000313" key="3">
    <source>
        <dbReference type="Proteomes" id="UP000694621"/>
    </source>
</evidence>
<reference evidence="2" key="1">
    <citation type="submission" date="2025-08" db="UniProtKB">
        <authorList>
            <consortium name="Ensembl"/>
        </authorList>
    </citation>
    <scope>IDENTIFICATION</scope>
</reference>
<feature type="transmembrane region" description="Helical" evidence="1">
    <location>
        <begin position="108"/>
        <end position="126"/>
    </location>
</feature>
<keyword evidence="1" id="KW-0472">Membrane</keyword>
<evidence type="ECO:0000313" key="2">
    <source>
        <dbReference type="Ensembl" id="ENSAMXP00005007098.1"/>
    </source>
</evidence>
<protein>
    <submittedName>
        <fullName evidence="2">Uncharacterized protein</fullName>
    </submittedName>
</protein>
<keyword evidence="1" id="KW-0812">Transmembrane</keyword>
<dbReference type="Gene3D" id="2.10.25.10">
    <property type="entry name" value="Laminin"/>
    <property type="match status" value="1"/>
</dbReference>
<dbReference type="AlphaFoldDB" id="A0A8B9H2W8"/>
<evidence type="ECO:0000256" key="1">
    <source>
        <dbReference type="SAM" id="Phobius"/>
    </source>
</evidence>
<dbReference type="SUPFAM" id="SSF57196">
    <property type="entry name" value="EGF/Laminin"/>
    <property type="match status" value="1"/>
</dbReference>
<organism evidence="2 3">
    <name type="scientific">Astyanax mexicanus</name>
    <name type="common">Blind cave fish</name>
    <name type="synonym">Astyanax fasciatus mexicanus</name>
    <dbReference type="NCBI Taxonomy" id="7994"/>
    <lineage>
        <taxon>Eukaryota</taxon>
        <taxon>Metazoa</taxon>
        <taxon>Chordata</taxon>
        <taxon>Craniata</taxon>
        <taxon>Vertebrata</taxon>
        <taxon>Euteleostomi</taxon>
        <taxon>Actinopterygii</taxon>
        <taxon>Neopterygii</taxon>
        <taxon>Teleostei</taxon>
        <taxon>Ostariophysi</taxon>
        <taxon>Characiformes</taxon>
        <taxon>Characoidei</taxon>
        <taxon>Acestrorhamphidae</taxon>
        <taxon>Acestrorhamphinae</taxon>
        <taxon>Astyanax</taxon>
    </lineage>
</organism>
<keyword evidence="1" id="KW-1133">Transmembrane helix</keyword>
<dbReference type="Proteomes" id="UP000694621">
    <property type="component" value="Unplaced"/>
</dbReference>
<accession>A0A8B9H2W8</accession>